<dbReference type="Gene3D" id="2.60.120.680">
    <property type="entry name" value="GOLD domain"/>
    <property type="match status" value="1"/>
</dbReference>
<dbReference type="AlphaFoldDB" id="A0A4Y2MUT4"/>
<proteinExistence type="predicted"/>
<evidence type="ECO:0000313" key="3">
    <source>
        <dbReference type="Proteomes" id="UP000499080"/>
    </source>
</evidence>
<dbReference type="InterPro" id="IPR036598">
    <property type="entry name" value="GOLD_dom_sf"/>
</dbReference>
<dbReference type="OrthoDB" id="660555at2759"/>
<dbReference type="EMBL" id="BGPR01007865">
    <property type="protein sequence ID" value="GBN30084.1"/>
    <property type="molecule type" value="Genomic_DNA"/>
</dbReference>
<dbReference type="Proteomes" id="UP000499080">
    <property type="component" value="Unassembled WGS sequence"/>
</dbReference>
<dbReference type="GO" id="GO:0005737">
    <property type="term" value="C:cytoplasm"/>
    <property type="evidence" value="ECO:0007669"/>
    <property type="project" value="TreeGrafter"/>
</dbReference>
<dbReference type="Pfam" id="PF13897">
    <property type="entry name" value="GOLD_2"/>
    <property type="match status" value="1"/>
</dbReference>
<evidence type="ECO:0000313" key="2">
    <source>
        <dbReference type="EMBL" id="GBN30084.1"/>
    </source>
</evidence>
<dbReference type="PROSITE" id="PS50866">
    <property type="entry name" value="GOLD"/>
    <property type="match status" value="1"/>
</dbReference>
<dbReference type="InterPro" id="IPR009038">
    <property type="entry name" value="GOLD_dom"/>
</dbReference>
<name>A0A4Y2MUT4_ARAVE</name>
<gene>
    <name evidence="2" type="ORF">AVEN_265796_1</name>
</gene>
<dbReference type="InterPro" id="IPR051064">
    <property type="entry name" value="SEC14/CRAL-TRIO_domain"/>
</dbReference>
<accession>A0A4Y2MUT4</accession>
<comment type="caution">
    <text evidence="2">The sequence shown here is derived from an EMBL/GenBank/DDBJ whole genome shotgun (WGS) entry which is preliminary data.</text>
</comment>
<dbReference type="PANTHER" id="PTHR23324">
    <property type="entry name" value="SEC14 RELATED PROTEIN"/>
    <property type="match status" value="1"/>
</dbReference>
<organism evidence="2 3">
    <name type="scientific">Araneus ventricosus</name>
    <name type="common">Orbweaver spider</name>
    <name type="synonym">Epeira ventricosa</name>
    <dbReference type="NCBI Taxonomy" id="182803"/>
    <lineage>
        <taxon>Eukaryota</taxon>
        <taxon>Metazoa</taxon>
        <taxon>Ecdysozoa</taxon>
        <taxon>Arthropoda</taxon>
        <taxon>Chelicerata</taxon>
        <taxon>Arachnida</taxon>
        <taxon>Araneae</taxon>
        <taxon>Araneomorphae</taxon>
        <taxon>Entelegynae</taxon>
        <taxon>Araneoidea</taxon>
        <taxon>Araneidae</taxon>
        <taxon>Araneus</taxon>
    </lineage>
</organism>
<sequence length="108" mass="12990">MPFCKQELTFEVKEENSFLQWEFETKSRDIDFSLLFRGESPEDYKLVELIPKQRTDTSDEAEKGCFKCEKVGQYTIVFDNSYSWFHSKEVYYRVGIRNPRNNELYEST</sequence>
<protein>
    <recommendedName>
        <fullName evidence="1">GOLD domain-containing protein</fullName>
    </recommendedName>
</protein>
<dbReference type="SUPFAM" id="SSF101576">
    <property type="entry name" value="Supernatant protein factor (SPF), C-terminal domain"/>
    <property type="match status" value="1"/>
</dbReference>
<dbReference type="PANTHER" id="PTHR23324:SF83">
    <property type="entry name" value="SEC14-LIKE PROTEIN 2"/>
    <property type="match status" value="1"/>
</dbReference>
<reference evidence="2 3" key="1">
    <citation type="journal article" date="2019" name="Sci. Rep.">
        <title>Orb-weaving spider Araneus ventricosus genome elucidates the spidroin gene catalogue.</title>
        <authorList>
            <person name="Kono N."/>
            <person name="Nakamura H."/>
            <person name="Ohtoshi R."/>
            <person name="Moran D.A.P."/>
            <person name="Shinohara A."/>
            <person name="Yoshida Y."/>
            <person name="Fujiwara M."/>
            <person name="Mori M."/>
            <person name="Tomita M."/>
            <person name="Arakawa K."/>
        </authorList>
    </citation>
    <scope>NUCLEOTIDE SEQUENCE [LARGE SCALE GENOMIC DNA]</scope>
</reference>
<evidence type="ECO:0000259" key="1">
    <source>
        <dbReference type="PROSITE" id="PS50866"/>
    </source>
</evidence>
<feature type="domain" description="GOLD" evidence="1">
    <location>
        <begin position="1"/>
        <end position="96"/>
    </location>
</feature>
<keyword evidence="3" id="KW-1185">Reference proteome</keyword>